<keyword evidence="1" id="KW-0812">Transmembrane</keyword>
<sequence length="287" mass="31114">MSSPNIAVSLLPLSGPLIVGYLLNWGLFGVISVQVYLYYLAFPNDKTFVKVLVYGVFCLELLQSIVIARDSFVTFASGFGDPNALISFHLGWLTMPLMSAIVGCTVQLFYSFRIRVLSRSKVLPLVIVILALTQCGAGIACSIISYNLGDLTKLTTAPMFITQGIRNGASVICDIIITLSMWFSLTSMSDTTSGVSMKSTEARLTRIIKLSVATGSLTAFFAVLDLGLYFGLQKEGSYFVIPCVSLGKLYSNSMMAMLNSRIQIIGGRNTIDTTMIDIDFSSGTQSN</sequence>
<evidence type="ECO:0000313" key="4">
    <source>
        <dbReference type="Proteomes" id="UP000308652"/>
    </source>
</evidence>
<accession>A0A5C3LJH5</accession>
<feature type="transmembrane region" description="Helical" evidence="1">
    <location>
        <begin position="88"/>
        <end position="110"/>
    </location>
</feature>
<dbReference type="OrthoDB" id="3053835at2759"/>
<gene>
    <name evidence="3" type="ORF">BDQ12DRAFT_658668</name>
</gene>
<proteinExistence type="predicted"/>
<evidence type="ECO:0000313" key="3">
    <source>
        <dbReference type="EMBL" id="TFK32878.1"/>
    </source>
</evidence>
<keyword evidence="1" id="KW-0472">Membrane</keyword>
<dbReference type="EMBL" id="ML213661">
    <property type="protein sequence ID" value="TFK32878.1"/>
    <property type="molecule type" value="Genomic_DNA"/>
</dbReference>
<feature type="transmembrane region" description="Helical" evidence="1">
    <location>
        <begin position="18"/>
        <end position="39"/>
    </location>
</feature>
<protein>
    <recommendedName>
        <fullName evidence="2">DUF6534 domain-containing protein</fullName>
    </recommendedName>
</protein>
<keyword evidence="1" id="KW-1133">Transmembrane helix</keyword>
<dbReference type="PANTHER" id="PTHR40465">
    <property type="entry name" value="CHROMOSOME 1, WHOLE GENOME SHOTGUN SEQUENCE"/>
    <property type="match status" value="1"/>
</dbReference>
<feature type="transmembrane region" description="Helical" evidence="1">
    <location>
        <begin position="122"/>
        <end position="148"/>
    </location>
</feature>
<evidence type="ECO:0000256" key="1">
    <source>
        <dbReference type="SAM" id="Phobius"/>
    </source>
</evidence>
<feature type="transmembrane region" description="Helical" evidence="1">
    <location>
        <begin position="51"/>
        <end position="68"/>
    </location>
</feature>
<feature type="transmembrane region" description="Helical" evidence="1">
    <location>
        <begin position="168"/>
        <end position="186"/>
    </location>
</feature>
<feature type="transmembrane region" description="Helical" evidence="1">
    <location>
        <begin position="207"/>
        <end position="232"/>
    </location>
</feature>
<feature type="non-terminal residue" evidence="3">
    <location>
        <position position="287"/>
    </location>
</feature>
<organism evidence="3 4">
    <name type="scientific">Crucibulum laeve</name>
    <dbReference type="NCBI Taxonomy" id="68775"/>
    <lineage>
        <taxon>Eukaryota</taxon>
        <taxon>Fungi</taxon>
        <taxon>Dikarya</taxon>
        <taxon>Basidiomycota</taxon>
        <taxon>Agaricomycotina</taxon>
        <taxon>Agaricomycetes</taxon>
        <taxon>Agaricomycetidae</taxon>
        <taxon>Agaricales</taxon>
        <taxon>Agaricineae</taxon>
        <taxon>Nidulariaceae</taxon>
        <taxon>Crucibulum</taxon>
    </lineage>
</organism>
<reference evidence="3 4" key="1">
    <citation type="journal article" date="2019" name="Nat. Ecol. Evol.">
        <title>Megaphylogeny resolves global patterns of mushroom evolution.</title>
        <authorList>
            <person name="Varga T."/>
            <person name="Krizsan K."/>
            <person name="Foldi C."/>
            <person name="Dima B."/>
            <person name="Sanchez-Garcia M."/>
            <person name="Sanchez-Ramirez S."/>
            <person name="Szollosi G.J."/>
            <person name="Szarkandi J.G."/>
            <person name="Papp V."/>
            <person name="Albert L."/>
            <person name="Andreopoulos W."/>
            <person name="Angelini C."/>
            <person name="Antonin V."/>
            <person name="Barry K.W."/>
            <person name="Bougher N.L."/>
            <person name="Buchanan P."/>
            <person name="Buyck B."/>
            <person name="Bense V."/>
            <person name="Catcheside P."/>
            <person name="Chovatia M."/>
            <person name="Cooper J."/>
            <person name="Damon W."/>
            <person name="Desjardin D."/>
            <person name="Finy P."/>
            <person name="Geml J."/>
            <person name="Haridas S."/>
            <person name="Hughes K."/>
            <person name="Justo A."/>
            <person name="Karasinski D."/>
            <person name="Kautmanova I."/>
            <person name="Kiss B."/>
            <person name="Kocsube S."/>
            <person name="Kotiranta H."/>
            <person name="LaButti K.M."/>
            <person name="Lechner B.E."/>
            <person name="Liimatainen K."/>
            <person name="Lipzen A."/>
            <person name="Lukacs Z."/>
            <person name="Mihaltcheva S."/>
            <person name="Morgado L.N."/>
            <person name="Niskanen T."/>
            <person name="Noordeloos M.E."/>
            <person name="Ohm R.A."/>
            <person name="Ortiz-Santana B."/>
            <person name="Ovrebo C."/>
            <person name="Racz N."/>
            <person name="Riley R."/>
            <person name="Savchenko A."/>
            <person name="Shiryaev A."/>
            <person name="Soop K."/>
            <person name="Spirin V."/>
            <person name="Szebenyi C."/>
            <person name="Tomsovsky M."/>
            <person name="Tulloss R.E."/>
            <person name="Uehling J."/>
            <person name="Grigoriev I.V."/>
            <person name="Vagvolgyi C."/>
            <person name="Papp T."/>
            <person name="Martin F.M."/>
            <person name="Miettinen O."/>
            <person name="Hibbett D.S."/>
            <person name="Nagy L.G."/>
        </authorList>
    </citation>
    <scope>NUCLEOTIDE SEQUENCE [LARGE SCALE GENOMIC DNA]</scope>
    <source>
        <strain evidence="3 4">CBS 166.37</strain>
    </source>
</reference>
<dbReference type="Proteomes" id="UP000308652">
    <property type="component" value="Unassembled WGS sequence"/>
</dbReference>
<dbReference type="Pfam" id="PF20152">
    <property type="entry name" value="DUF6534"/>
    <property type="match status" value="1"/>
</dbReference>
<name>A0A5C3LJH5_9AGAR</name>
<dbReference type="InterPro" id="IPR045339">
    <property type="entry name" value="DUF6534"/>
</dbReference>
<dbReference type="PANTHER" id="PTHR40465:SF1">
    <property type="entry name" value="DUF6534 DOMAIN-CONTAINING PROTEIN"/>
    <property type="match status" value="1"/>
</dbReference>
<keyword evidence="4" id="KW-1185">Reference proteome</keyword>
<feature type="domain" description="DUF6534" evidence="2">
    <location>
        <begin position="170"/>
        <end position="261"/>
    </location>
</feature>
<evidence type="ECO:0000259" key="2">
    <source>
        <dbReference type="Pfam" id="PF20152"/>
    </source>
</evidence>
<dbReference type="AlphaFoldDB" id="A0A5C3LJH5"/>